<evidence type="ECO:0000313" key="2">
    <source>
        <dbReference type="EMBL" id="QDU60559.1"/>
    </source>
</evidence>
<keyword evidence="3" id="KW-1185">Reference proteome</keyword>
<proteinExistence type="predicted"/>
<accession>A0A518B0P9</accession>
<keyword evidence="1" id="KW-0472">Membrane</keyword>
<dbReference type="AlphaFoldDB" id="A0A518B0P9"/>
<organism evidence="2 3">
    <name type="scientific">Kolteria novifilia</name>
    <dbReference type="NCBI Taxonomy" id="2527975"/>
    <lineage>
        <taxon>Bacteria</taxon>
        <taxon>Pseudomonadati</taxon>
        <taxon>Planctomycetota</taxon>
        <taxon>Planctomycetia</taxon>
        <taxon>Kolteriales</taxon>
        <taxon>Kolteriaceae</taxon>
        <taxon>Kolteria</taxon>
    </lineage>
</organism>
<protein>
    <submittedName>
        <fullName evidence="2">Uncharacterized protein</fullName>
    </submittedName>
</protein>
<feature type="transmembrane region" description="Helical" evidence="1">
    <location>
        <begin position="25"/>
        <end position="42"/>
    </location>
</feature>
<dbReference type="RefSeq" id="WP_145256599.1">
    <property type="nucleotide sequence ID" value="NZ_CP036279.1"/>
</dbReference>
<feature type="transmembrane region" description="Helical" evidence="1">
    <location>
        <begin position="48"/>
        <end position="65"/>
    </location>
</feature>
<evidence type="ECO:0000313" key="3">
    <source>
        <dbReference type="Proteomes" id="UP000317093"/>
    </source>
</evidence>
<dbReference type="Proteomes" id="UP000317093">
    <property type="component" value="Chromosome"/>
</dbReference>
<reference evidence="2 3" key="1">
    <citation type="submission" date="2019-02" db="EMBL/GenBank/DDBJ databases">
        <title>Deep-cultivation of Planctomycetes and their phenomic and genomic characterization uncovers novel biology.</title>
        <authorList>
            <person name="Wiegand S."/>
            <person name="Jogler M."/>
            <person name="Boedeker C."/>
            <person name="Pinto D."/>
            <person name="Vollmers J."/>
            <person name="Rivas-Marin E."/>
            <person name="Kohn T."/>
            <person name="Peeters S.H."/>
            <person name="Heuer A."/>
            <person name="Rast P."/>
            <person name="Oberbeckmann S."/>
            <person name="Bunk B."/>
            <person name="Jeske O."/>
            <person name="Meyerdierks A."/>
            <person name="Storesund J.E."/>
            <person name="Kallscheuer N."/>
            <person name="Luecker S."/>
            <person name="Lage O.M."/>
            <person name="Pohl T."/>
            <person name="Merkel B.J."/>
            <person name="Hornburger P."/>
            <person name="Mueller R.-W."/>
            <person name="Bruemmer F."/>
            <person name="Labrenz M."/>
            <person name="Spormann A.M."/>
            <person name="Op den Camp H."/>
            <person name="Overmann J."/>
            <person name="Amann R."/>
            <person name="Jetten M.S.M."/>
            <person name="Mascher T."/>
            <person name="Medema M.H."/>
            <person name="Devos D.P."/>
            <person name="Kaster A.-K."/>
            <person name="Ovreas L."/>
            <person name="Rohde M."/>
            <person name="Galperin M.Y."/>
            <person name="Jogler C."/>
        </authorList>
    </citation>
    <scope>NUCLEOTIDE SEQUENCE [LARGE SCALE GENOMIC DNA]</scope>
    <source>
        <strain evidence="2 3">Pan216</strain>
    </source>
</reference>
<gene>
    <name evidence="2" type="ORF">Pan216_14020</name>
</gene>
<evidence type="ECO:0000256" key="1">
    <source>
        <dbReference type="SAM" id="Phobius"/>
    </source>
</evidence>
<keyword evidence="1" id="KW-0812">Transmembrane</keyword>
<sequence>MFNPFKPGGESGAKEAPRAFDKTKFVALVIATIVLLVILAVVPQHNMMAFAIGVGYGLVLRYLLFSRVF</sequence>
<name>A0A518B0P9_9BACT</name>
<dbReference type="EMBL" id="CP036279">
    <property type="protein sequence ID" value="QDU60559.1"/>
    <property type="molecule type" value="Genomic_DNA"/>
</dbReference>
<dbReference type="KEGG" id="knv:Pan216_14020"/>
<keyword evidence="1" id="KW-1133">Transmembrane helix</keyword>